<dbReference type="STRING" id="573370.DMR_14170"/>
<dbReference type="OrthoDB" id="5456184at2"/>
<name>C4XMF1_SOLM1</name>
<dbReference type="Proteomes" id="UP000009071">
    <property type="component" value="Chromosome"/>
</dbReference>
<dbReference type="EMBL" id="AP010904">
    <property type="protein sequence ID" value="BAH74908.1"/>
    <property type="molecule type" value="Genomic_DNA"/>
</dbReference>
<evidence type="ECO:0000259" key="2">
    <source>
        <dbReference type="Pfam" id="PF07811"/>
    </source>
</evidence>
<evidence type="ECO:0000313" key="4">
    <source>
        <dbReference type="Proteomes" id="UP000009071"/>
    </source>
</evidence>
<keyword evidence="1" id="KW-0472">Membrane</keyword>
<protein>
    <recommendedName>
        <fullName evidence="2">TadE-like domain-containing protein</fullName>
    </recommendedName>
</protein>
<dbReference type="RefSeq" id="WP_015860118.1">
    <property type="nucleotide sequence ID" value="NC_012796.1"/>
</dbReference>
<reference evidence="3 4" key="1">
    <citation type="journal article" date="2009" name="Genome Res.">
        <title>Whole genome sequence of Desulfovibrio magneticus strain RS-1 revealed common gene clusters in magnetotactic bacteria.</title>
        <authorList>
            <person name="Nakazawa H."/>
            <person name="Arakaki A."/>
            <person name="Narita-Yamada S."/>
            <person name="Yashiro I."/>
            <person name="Jinno K."/>
            <person name="Aoki N."/>
            <person name="Tsuruyama A."/>
            <person name="Okamura Y."/>
            <person name="Tanikawa S."/>
            <person name="Fujita N."/>
            <person name="Takeyama H."/>
            <person name="Matsunaga T."/>
        </authorList>
    </citation>
    <scope>NUCLEOTIDE SEQUENCE [LARGE SCALE GENOMIC DNA]</scope>
    <source>
        <strain evidence="4">ATCC 700980 / DSM 13731 / RS-1</strain>
    </source>
</reference>
<gene>
    <name evidence="3" type="ordered locus">DMR_14170</name>
</gene>
<organism evidence="3 4">
    <name type="scientific">Solidesulfovibrio magneticus (strain ATCC 700980 / DSM 13731 / RS-1)</name>
    <name type="common">Desulfovibrio magneticus</name>
    <dbReference type="NCBI Taxonomy" id="573370"/>
    <lineage>
        <taxon>Bacteria</taxon>
        <taxon>Pseudomonadati</taxon>
        <taxon>Thermodesulfobacteriota</taxon>
        <taxon>Desulfovibrionia</taxon>
        <taxon>Desulfovibrionales</taxon>
        <taxon>Desulfovibrionaceae</taxon>
        <taxon>Solidesulfovibrio</taxon>
    </lineage>
</organism>
<feature type="transmembrane region" description="Helical" evidence="1">
    <location>
        <begin position="12"/>
        <end position="33"/>
    </location>
</feature>
<accession>C4XMF1</accession>
<dbReference type="AlphaFoldDB" id="C4XMF1"/>
<dbReference type="Pfam" id="PF07811">
    <property type="entry name" value="TadE"/>
    <property type="match status" value="1"/>
</dbReference>
<keyword evidence="1" id="KW-1133">Transmembrane helix</keyword>
<proteinExistence type="predicted"/>
<sequence length="137" mass="14295">MPVPTSSPDQRGASAVEMALILPLLLTVVFAIIDYSRFFFLRSTVTAAVADATRLAVLPGTTDAMIAAAISQALLDPINQADGQTPNVSVTPSQRSAGQPVTVTASLPFSPLILPQFLGMSLFPQNINAAATMVVEP</sequence>
<evidence type="ECO:0000256" key="1">
    <source>
        <dbReference type="SAM" id="Phobius"/>
    </source>
</evidence>
<dbReference type="eggNOG" id="COG4961">
    <property type="taxonomic scope" value="Bacteria"/>
</dbReference>
<feature type="domain" description="TadE-like" evidence="2">
    <location>
        <begin position="12"/>
        <end position="54"/>
    </location>
</feature>
<dbReference type="HOGENOM" id="CLU_122851_2_0_7"/>
<evidence type="ECO:0000313" key="3">
    <source>
        <dbReference type="EMBL" id="BAH74908.1"/>
    </source>
</evidence>
<keyword evidence="4" id="KW-1185">Reference proteome</keyword>
<dbReference type="KEGG" id="dma:DMR_14170"/>
<keyword evidence="1" id="KW-0812">Transmembrane</keyword>
<dbReference type="InterPro" id="IPR012495">
    <property type="entry name" value="TadE-like_dom"/>
</dbReference>